<feature type="transmembrane region" description="Helical" evidence="10">
    <location>
        <begin position="154"/>
        <end position="174"/>
    </location>
</feature>
<keyword evidence="13" id="KW-1185">Reference proteome</keyword>
<proteinExistence type="predicted"/>
<keyword evidence="3" id="KW-1003">Cell membrane</keyword>
<evidence type="ECO:0000256" key="10">
    <source>
        <dbReference type="SAM" id="Phobius"/>
    </source>
</evidence>
<dbReference type="PANTHER" id="PTHR10110:SF86">
    <property type="entry name" value="SODIUM_HYDROGEN EXCHANGER 7"/>
    <property type="match status" value="1"/>
</dbReference>
<feature type="transmembrane region" description="Helical" evidence="10">
    <location>
        <begin position="186"/>
        <end position="204"/>
    </location>
</feature>
<dbReference type="RefSeq" id="WP_114352582.1">
    <property type="nucleotide sequence ID" value="NZ_QPJJ01000005.1"/>
</dbReference>
<evidence type="ECO:0000256" key="3">
    <source>
        <dbReference type="ARBA" id="ARBA00022475"/>
    </source>
</evidence>
<protein>
    <submittedName>
        <fullName evidence="12">Sodium/proton antiporter (CPA1 family)</fullName>
    </submittedName>
</protein>
<dbReference type="PANTHER" id="PTHR10110">
    <property type="entry name" value="SODIUM/HYDROGEN EXCHANGER"/>
    <property type="match status" value="1"/>
</dbReference>
<dbReference type="GO" id="GO:0015385">
    <property type="term" value="F:sodium:proton antiporter activity"/>
    <property type="evidence" value="ECO:0007669"/>
    <property type="project" value="InterPro"/>
</dbReference>
<sequence>MGISQLIWLLLIGYIVFSIDKKQENFPVPTILVGIGVGLAFLPIFDQINVSDKMIYEYMLPPLLFISAYQFPIAAFRKNAKTIIFLATIGLITTVAILGGFVYLSSFLFTPISFLAALVLASMLTPTDPVSVVSIMKKSSGNEKQAHIVEGESMLNDGTSIVIFSVLAGMLTNQETFSVLSFFGEFFYVSLGGILVGILLGFITSKIVHYSHNREYQVMLSVIVAYGSFMLAEHFHVSGVLATVSVGLMLSFEHGRAIKEDHFRDSLDGFWGIIELSILGLLFLLIGIEAKDYLFFNGWLFAFLIFAFTIIIRFAIILGTMHTFSHASAKSSWKESGILTWAGLKGSMSIFLILSLQVKENGNEEISWIISVAFVVVLLSLFLQSLTLSPLSKSLFRNK</sequence>
<dbReference type="GO" id="GO:0051453">
    <property type="term" value="P:regulation of intracellular pH"/>
    <property type="evidence" value="ECO:0007669"/>
    <property type="project" value="TreeGrafter"/>
</dbReference>
<evidence type="ECO:0000256" key="5">
    <source>
        <dbReference type="ARBA" id="ARBA00022989"/>
    </source>
</evidence>
<feature type="domain" description="Cation/H+ exchanger transmembrane" evidence="11">
    <location>
        <begin position="30"/>
        <end position="392"/>
    </location>
</feature>
<evidence type="ECO:0000256" key="8">
    <source>
        <dbReference type="ARBA" id="ARBA00023136"/>
    </source>
</evidence>
<evidence type="ECO:0000256" key="2">
    <source>
        <dbReference type="ARBA" id="ARBA00022448"/>
    </source>
</evidence>
<dbReference type="InterPro" id="IPR006153">
    <property type="entry name" value="Cation/H_exchanger_TM"/>
</dbReference>
<keyword evidence="4 10" id="KW-0812">Transmembrane</keyword>
<evidence type="ECO:0000313" key="13">
    <source>
        <dbReference type="Proteomes" id="UP000252585"/>
    </source>
</evidence>
<gene>
    <name evidence="12" type="ORF">DFR57_105222</name>
</gene>
<feature type="transmembrane region" description="Helical" evidence="10">
    <location>
        <begin position="83"/>
        <end position="106"/>
    </location>
</feature>
<dbReference type="GO" id="GO:0005886">
    <property type="term" value="C:plasma membrane"/>
    <property type="evidence" value="ECO:0007669"/>
    <property type="project" value="UniProtKB-SubCell"/>
</dbReference>
<feature type="transmembrane region" description="Helical" evidence="10">
    <location>
        <begin position="270"/>
        <end position="288"/>
    </location>
</feature>
<feature type="transmembrane region" description="Helical" evidence="10">
    <location>
        <begin position="294"/>
        <end position="318"/>
    </location>
</feature>
<keyword evidence="9" id="KW-0739">Sodium transport</keyword>
<dbReference type="GO" id="GO:0098719">
    <property type="term" value="P:sodium ion import across plasma membrane"/>
    <property type="evidence" value="ECO:0007669"/>
    <property type="project" value="TreeGrafter"/>
</dbReference>
<dbReference type="Gene3D" id="6.10.140.1330">
    <property type="match status" value="1"/>
</dbReference>
<name>A0A368XZQ1_9BACI</name>
<keyword evidence="6" id="KW-0915">Sodium</keyword>
<reference evidence="12 13" key="1">
    <citation type="submission" date="2018-07" db="EMBL/GenBank/DDBJ databases">
        <title>Genomic Encyclopedia of Type Strains, Phase IV (KMG-IV): sequencing the most valuable type-strain genomes for metagenomic binning, comparative biology and taxonomic classification.</title>
        <authorList>
            <person name="Goeker M."/>
        </authorList>
    </citation>
    <scope>NUCLEOTIDE SEQUENCE [LARGE SCALE GENOMIC DNA]</scope>
    <source>
        <strain evidence="12 13">DSM 27696</strain>
    </source>
</reference>
<keyword evidence="8 10" id="KW-0472">Membrane</keyword>
<dbReference type="OrthoDB" id="9809206at2"/>
<keyword evidence="5 10" id="KW-1133">Transmembrane helix</keyword>
<feature type="transmembrane region" description="Helical" evidence="10">
    <location>
        <begin position="112"/>
        <end position="133"/>
    </location>
</feature>
<dbReference type="AlphaFoldDB" id="A0A368XZQ1"/>
<feature type="transmembrane region" description="Helical" evidence="10">
    <location>
        <begin position="216"/>
        <end position="232"/>
    </location>
</feature>
<feature type="transmembrane region" description="Helical" evidence="10">
    <location>
        <begin position="368"/>
        <end position="391"/>
    </location>
</feature>
<comment type="caution">
    <text evidence="12">The sequence shown here is derived from an EMBL/GenBank/DDBJ whole genome shotgun (WGS) entry which is preliminary data.</text>
</comment>
<keyword evidence="7" id="KW-0406">Ion transport</keyword>
<dbReference type="Pfam" id="PF00999">
    <property type="entry name" value="Na_H_Exchanger"/>
    <property type="match status" value="1"/>
</dbReference>
<evidence type="ECO:0000256" key="4">
    <source>
        <dbReference type="ARBA" id="ARBA00022692"/>
    </source>
</evidence>
<dbReference type="Proteomes" id="UP000252585">
    <property type="component" value="Unassembled WGS sequence"/>
</dbReference>
<organism evidence="12 13">
    <name type="scientific">Saliterribacillus persicus</name>
    <dbReference type="NCBI Taxonomy" id="930114"/>
    <lineage>
        <taxon>Bacteria</taxon>
        <taxon>Bacillati</taxon>
        <taxon>Bacillota</taxon>
        <taxon>Bacilli</taxon>
        <taxon>Bacillales</taxon>
        <taxon>Bacillaceae</taxon>
        <taxon>Saliterribacillus</taxon>
    </lineage>
</organism>
<evidence type="ECO:0000256" key="6">
    <source>
        <dbReference type="ARBA" id="ARBA00023053"/>
    </source>
</evidence>
<dbReference type="GO" id="GO:0015386">
    <property type="term" value="F:potassium:proton antiporter activity"/>
    <property type="evidence" value="ECO:0007669"/>
    <property type="project" value="TreeGrafter"/>
</dbReference>
<dbReference type="InterPro" id="IPR018422">
    <property type="entry name" value="Cation/H_exchanger_CPA1"/>
</dbReference>
<evidence type="ECO:0000313" key="12">
    <source>
        <dbReference type="EMBL" id="RCW72037.1"/>
    </source>
</evidence>
<evidence type="ECO:0000256" key="7">
    <source>
        <dbReference type="ARBA" id="ARBA00023065"/>
    </source>
</evidence>
<comment type="subcellular location">
    <subcellularLocation>
        <location evidence="1">Cell membrane</location>
        <topology evidence="1">Multi-pass membrane protein</topology>
    </subcellularLocation>
</comment>
<evidence type="ECO:0000256" key="9">
    <source>
        <dbReference type="ARBA" id="ARBA00023201"/>
    </source>
</evidence>
<keyword evidence="2" id="KW-0813">Transport</keyword>
<evidence type="ECO:0000259" key="11">
    <source>
        <dbReference type="Pfam" id="PF00999"/>
    </source>
</evidence>
<evidence type="ECO:0000256" key="1">
    <source>
        <dbReference type="ARBA" id="ARBA00004651"/>
    </source>
</evidence>
<accession>A0A368XZQ1</accession>
<feature type="transmembrane region" description="Helical" evidence="10">
    <location>
        <begin position="338"/>
        <end position="356"/>
    </location>
</feature>
<dbReference type="EMBL" id="QPJJ01000005">
    <property type="protein sequence ID" value="RCW72037.1"/>
    <property type="molecule type" value="Genomic_DNA"/>
</dbReference>
<feature type="transmembrane region" description="Helical" evidence="10">
    <location>
        <begin position="28"/>
        <end position="45"/>
    </location>
</feature>